<dbReference type="GO" id="GO:0006260">
    <property type="term" value="P:DNA replication"/>
    <property type="evidence" value="ECO:0007669"/>
    <property type="project" value="UniProtKB-KW"/>
</dbReference>
<dbReference type="Gene3D" id="3.60.21.10">
    <property type="match status" value="1"/>
</dbReference>
<dbReference type="InterPro" id="IPR041796">
    <property type="entry name" value="Mre11_N"/>
</dbReference>
<dbReference type="InterPro" id="IPR004843">
    <property type="entry name" value="Calcineurin-like_PHP"/>
</dbReference>
<evidence type="ECO:0000256" key="6">
    <source>
        <dbReference type="RuleBase" id="RU363069"/>
    </source>
</evidence>
<dbReference type="NCBIfam" id="TIGR00619">
    <property type="entry name" value="sbcd"/>
    <property type="match status" value="1"/>
</dbReference>
<protein>
    <recommendedName>
        <fullName evidence="2 6">Nuclease SbcCD subunit D</fullName>
    </recommendedName>
</protein>
<dbReference type="InterPro" id="IPR029052">
    <property type="entry name" value="Metallo-depent_PP-like"/>
</dbReference>
<dbReference type="GO" id="GO:0008408">
    <property type="term" value="F:3'-5' exonuclease activity"/>
    <property type="evidence" value="ECO:0007669"/>
    <property type="project" value="InterPro"/>
</dbReference>
<accession>A0A3Q9ENK4</accession>
<dbReference type="GO" id="GO:0004519">
    <property type="term" value="F:endonuclease activity"/>
    <property type="evidence" value="ECO:0007669"/>
    <property type="project" value="UniProtKB-KW"/>
</dbReference>
<reference evidence="8 10" key="1">
    <citation type="journal article" date="2019" name="Int. J. Syst. Evol. Microbiol.">
        <title>Streptomyces cyaneochromogenes sp. nov., a blue pigment-producing actinomycete from manganese-contaminated soil.</title>
        <authorList>
            <person name="Tang X."/>
            <person name="Zhao J."/>
            <person name="Li K."/>
            <person name="Chen Z."/>
            <person name="Sun Y."/>
            <person name="Gao J."/>
        </authorList>
    </citation>
    <scope>NUCLEOTIDE SEQUENCE [LARGE SCALE GENOMIC DNA]</scope>
    <source>
        <strain evidence="8 10">MK-45</strain>
    </source>
</reference>
<dbReference type="EMBL" id="CP034539">
    <property type="protein sequence ID" value="AZQ32087.1"/>
    <property type="molecule type" value="Genomic_DNA"/>
</dbReference>
<dbReference type="Proteomes" id="UP000280298">
    <property type="component" value="Chromosome"/>
</dbReference>
<dbReference type="CDD" id="cd00840">
    <property type="entry name" value="MPP_Mre11_N"/>
    <property type="match status" value="1"/>
</dbReference>
<dbReference type="PANTHER" id="PTHR30337">
    <property type="entry name" value="COMPONENT OF ATP-DEPENDENT DSDNA EXONUCLEASE"/>
    <property type="match status" value="1"/>
</dbReference>
<comment type="function">
    <text evidence="6">SbcCD cleaves DNA hairpin structures. These structures can inhibit DNA replication and are intermediates in certain DNA recombination reactions. The complex acts as a 3'-&gt;5' double strand exonuclease that can open hairpins. It also has a 5' single-strand endonuclease activity.</text>
</comment>
<keyword evidence="10" id="KW-1185">Reference proteome</keyword>
<keyword evidence="4 6" id="KW-0378">Hydrolase</keyword>
<dbReference type="RefSeq" id="WP_126387424.1">
    <property type="nucleotide sequence ID" value="NZ_CP034539.1"/>
</dbReference>
<evidence type="ECO:0000256" key="5">
    <source>
        <dbReference type="ARBA" id="ARBA00022839"/>
    </source>
</evidence>
<proteinExistence type="inferred from homology"/>
<feature type="domain" description="Calcineurin-like phosphoesterase" evidence="7">
    <location>
        <begin position="3"/>
        <end position="229"/>
    </location>
</feature>
<dbReference type="Pfam" id="PF00149">
    <property type="entry name" value="Metallophos"/>
    <property type="match status" value="1"/>
</dbReference>
<keyword evidence="6" id="KW-0235">DNA replication</keyword>
<dbReference type="PANTHER" id="PTHR30337:SF0">
    <property type="entry name" value="NUCLEASE SBCCD SUBUNIT D"/>
    <property type="match status" value="1"/>
</dbReference>
<organism evidence="8 10">
    <name type="scientific">Streptomyces cyaneochromogenes</name>
    <dbReference type="NCBI Taxonomy" id="2496836"/>
    <lineage>
        <taxon>Bacteria</taxon>
        <taxon>Bacillati</taxon>
        <taxon>Actinomycetota</taxon>
        <taxon>Actinomycetes</taxon>
        <taxon>Kitasatosporales</taxon>
        <taxon>Streptomycetaceae</taxon>
        <taxon>Streptomyces</taxon>
    </lineage>
</organism>
<dbReference type="InterPro" id="IPR050535">
    <property type="entry name" value="DNA_Repair-Maintenance_Comp"/>
</dbReference>
<dbReference type="KEGG" id="scya:EJ357_47845"/>
<dbReference type="EMBL" id="CP034539">
    <property type="protein sequence ID" value="AZQ40136.1"/>
    <property type="molecule type" value="Genomic_DNA"/>
</dbReference>
<keyword evidence="6" id="KW-0233">DNA recombination</keyword>
<sequence>MSRLLHTSDWHLGHTLYGHSREEDFDAVLAEIVAIAQESRPDLIIHSGDLFHLSRPAIHDQFRAMRTLRQLAGIAPTVVVAGNHDSAAHFDFFDYMTGPSCGRGLFFIGQRRPARDGGVLTFDACGGEQRIRLGVLPFVHPNRFWQHSSTTGTSYADYAEAMRGLQSELLDALHEGYDADRDILVFTAHVFVAGATTSPSERAVGDDFETPPADLPVVSYAALGHIHRPQVIEGLKFTARYAGSPLPMDFGEANESKSVVIVDADPGRPVRALPRRLSSGRRLAQFTGTLDELKAAADQYDETFLKPTITGEDPDGPLSQKIAEIVPHAVLINPAPAREAADGAVLDRDPGDEPELPDAFRAYLASEGLSGEAAESTVTAFLHLLSELDDETQTPSPAEELLRAALQDTWKEAS</sequence>
<evidence type="ECO:0000313" key="9">
    <source>
        <dbReference type="EMBL" id="AZQ40136.1"/>
    </source>
</evidence>
<evidence type="ECO:0000313" key="8">
    <source>
        <dbReference type="EMBL" id="AZQ32087.1"/>
    </source>
</evidence>
<evidence type="ECO:0000256" key="2">
    <source>
        <dbReference type="ARBA" id="ARBA00013365"/>
    </source>
</evidence>
<evidence type="ECO:0000256" key="3">
    <source>
        <dbReference type="ARBA" id="ARBA00022722"/>
    </source>
</evidence>
<evidence type="ECO:0000259" key="7">
    <source>
        <dbReference type="Pfam" id="PF00149"/>
    </source>
</evidence>
<keyword evidence="5 6" id="KW-0269">Exonuclease</keyword>
<comment type="subunit">
    <text evidence="6">Heterodimer of SbcC and SbcD.</text>
</comment>
<evidence type="ECO:0000256" key="1">
    <source>
        <dbReference type="ARBA" id="ARBA00010555"/>
    </source>
</evidence>
<dbReference type="KEGG" id="scya:EJ357_00085"/>
<dbReference type="SUPFAM" id="SSF56300">
    <property type="entry name" value="Metallo-dependent phosphatases"/>
    <property type="match status" value="1"/>
</dbReference>
<gene>
    <name evidence="6" type="primary">sbcD</name>
    <name evidence="8" type="ORF">EJ357_00085</name>
    <name evidence="9" type="ORF">EJ357_47845</name>
</gene>
<name>A0A3Q9ENK4_9ACTN</name>
<comment type="similarity">
    <text evidence="1 6">Belongs to the SbcD family.</text>
</comment>
<evidence type="ECO:0000313" key="10">
    <source>
        <dbReference type="Proteomes" id="UP000280298"/>
    </source>
</evidence>
<dbReference type="AlphaFoldDB" id="A0A3Q9ENK4"/>
<evidence type="ECO:0000256" key="4">
    <source>
        <dbReference type="ARBA" id="ARBA00022801"/>
    </source>
</evidence>
<dbReference type="GO" id="GO:0006310">
    <property type="term" value="P:DNA recombination"/>
    <property type="evidence" value="ECO:0007669"/>
    <property type="project" value="UniProtKB-KW"/>
</dbReference>
<keyword evidence="6" id="KW-0255">Endonuclease</keyword>
<keyword evidence="3 6" id="KW-0540">Nuclease</keyword>
<dbReference type="InterPro" id="IPR004593">
    <property type="entry name" value="SbcD"/>
</dbReference>
<dbReference type="OrthoDB" id="9773856at2"/>